<reference evidence="9 10" key="1">
    <citation type="journal article" date="2014" name="Nat. Commun.">
        <title>Klebsormidium flaccidum genome reveals primary factors for plant terrestrial adaptation.</title>
        <authorList>
            <person name="Hori K."/>
            <person name="Maruyama F."/>
            <person name="Fujisawa T."/>
            <person name="Togashi T."/>
            <person name="Yamamoto N."/>
            <person name="Seo M."/>
            <person name="Sato S."/>
            <person name="Yamada T."/>
            <person name="Mori H."/>
            <person name="Tajima N."/>
            <person name="Moriyama T."/>
            <person name="Ikeuchi M."/>
            <person name="Watanabe M."/>
            <person name="Wada H."/>
            <person name="Kobayashi K."/>
            <person name="Saito M."/>
            <person name="Masuda T."/>
            <person name="Sasaki-Sekimoto Y."/>
            <person name="Mashiguchi K."/>
            <person name="Awai K."/>
            <person name="Shimojima M."/>
            <person name="Masuda S."/>
            <person name="Iwai M."/>
            <person name="Nobusawa T."/>
            <person name="Narise T."/>
            <person name="Kondo S."/>
            <person name="Saito H."/>
            <person name="Sato R."/>
            <person name="Murakawa M."/>
            <person name="Ihara Y."/>
            <person name="Oshima-Yamada Y."/>
            <person name="Ohtaka K."/>
            <person name="Satoh M."/>
            <person name="Sonobe K."/>
            <person name="Ishii M."/>
            <person name="Ohtani R."/>
            <person name="Kanamori-Sato M."/>
            <person name="Honoki R."/>
            <person name="Miyazaki D."/>
            <person name="Mochizuki H."/>
            <person name="Umetsu J."/>
            <person name="Higashi K."/>
            <person name="Shibata D."/>
            <person name="Kamiya Y."/>
            <person name="Sato N."/>
            <person name="Nakamura Y."/>
            <person name="Tabata S."/>
            <person name="Ida S."/>
            <person name="Kurokawa K."/>
            <person name="Ohta H."/>
        </authorList>
    </citation>
    <scope>NUCLEOTIDE SEQUENCE [LARGE SCALE GENOMIC DNA]</scope>
    <source>
        <strain evidence="9 10">NIES-2285</strain>
    </source>
</reference>
<feature type="compositionally biased region" description="Gly residues" evidence="7">
    <location>
        <begin position="331"/>
        <end position="343"/>
    </location>
</feature>
<evidence type="ECO:0000256" key="3">
    <source>
        <dbReference type="ARBA" id="ARBA00022448"/>
    </source>
</evidence>
<dbReference type="FunFam" id="2.40.160.120:FF:000012">
    <property type="entry name" value="Oxysterol-binding protein-related protein 2A"/>
    <property type="match status" value="1"/>
</dbReference>
<evidence type="ECO:0000256" key="1">
    <source>
        <dbReference type="ARBA" id="ARBA00003361"/>
    </source>
</evidence>
<dbReference type="PANTHER" id="PTHR10972:SF96">
    <property type="entry name" value="OXYSTEROL-BINDING PROTEIN-RELATED PROTEIN 1A-RELATED"/>
    <property type="match status" value="1"/>
</dbReference>
<dbReference type="Gene3D" id="3.30.70.3490">
    <property type="match status" value="1"/>
</dbReference>
<dbReference type="STRING" id="105231.A0A0U9HIJ5"/>
<sequence>MRTSLPRDVLEEPEVEGTPEAGAAVYPAGPKPVAGVLEKWVNFGKGWRQRWFVLERGLLSYYKLSGPDKVSIAEERLRHAALHILGKEAHKDVHEARKSGLGGNGTPPRPLGSVHMMLASIRESAADEKKFYVHTGTKTLHLRAQSREDRALWVQQLREAKALFMDQRGLLPPAGTPLQDSLAEMLEKLRVVLAGSVEQGKMDAVEELVKEEAGVWQGRLQAEREKRRMLLEYVRTLEADKVELETAVLDHEEERVQGVRATHGGEDADSEDDDDAGGKDDVGNDSDADDLDDTSHDKFFDAADDFVATDKVRKSLSRKNLPQMLEEAPTGGSGHPSPGGGRSGKVVRRTQLPMPVQEEKSASLWSIIKDNVGKDLQKVCLPVYFNEPISALQKCCEDLEYTELLDRAYEAGRAGDPLTRVLNVAAFAVSGYAATEGRTRKPFNPLLGETYEAERPEQGIKFISEKVSHHPTIVACHCSGRGWRFYGDSNVKSKFWGRSIQVDPVGILTLEFDDGEVYQWSKVTTSIYNLIIGKLYADHYGTMRIQGNGELSAKVKFKEQSIMDRNPHQVRGVVTNRAGVKLATIFGKWDDALYFVEGDPHEKKLETLSTSQLLWQRAPPPEPADRYGLSRFAITLNEITPGLQEKLPPTDGRLRPDQRALENGEYDVANSEKLRLEQKQRAARKMQEGGWKPRWFTPDERSGTFLYQGGYWESREKGDWQGCRDIYGL</sequence>
<keyword evidence="4" id="KW-0175">Coiled coil</keyword>
<protein>
    <recommendedName>
        <fullName evidence="8">PH domain-containing protein</fullName>
    </recommendedName>
</protein>
<dbReference type="GO" id="GO:0016020">
    <property type="term" value="C:membrane"/>
    <property type="evidence" value="ECO:0000318"/>
    <property type="project" value="GO_Central"/>
</dbReference>
<dbReference type="Gene3D" id="2.30.29.30">
    <property type="entry name" value="Pleckstrin-homology domain (PH domain)/Phosphotyrosine-binding domain (PTB)"/>
    <property type="match status" value="1"/>
</dbReference>
<dbReference type="Proteomes" id="UP000054558">
    <property type="component" value="Unassembled WGS sequence"/>
</dbReference>
<keyword evidence="3" id="KW-0813">Transport</keyword>
<evidence type="ECO:0000313" key="10">
    <source>
        <dbReference type="Proteomes" id="UP000054558"/>
    </source>
</evidence>
<evidence type="ECO:0000259" key="8">
    <source>
        <dbReference type="PROSITE" id="PS50003"/>
    </source>
</evidence>
<evidence type="ECO:0000256" key="5">
    <source>
        <dbReference type="ARBA" id="ARBA00023055"/>
    </source>
</evidence>
<dbReference type="GO" id="GO:0005829">
    <property type="term" value="C:cytosol"/>
    <property type="evidence" value="ECO:0000318"/>
    <property type="project" value="GO_Central"/>
</dbReference>
<keyword evidence="10" id="KW-1185">Reference proteome</keyword>
<dbReference type="InterPro" id="IPR011993">
    <property type="entry name" value="PH-like_dom_sf"/>
</dbReference>
<dbReference type="OrthoDB" id="14833at2759"/>
<feature type="domain" description="PH" evidence="8">
    <location>
        <begin position="30"/>
        <end position="162"/>
    </location>
</feature>
<dbReference type="SMART" id="SM00233">
    <property type="entry name" value="PH"/>
    <property type="match status" value="1"/>
</dbReference>
<dbReference type="PANTHER" id="PTHR10972">
    <property type="entry name" value="OXYSTEROL-BINDING PROTEIN-RELATED"/>
    <property type="match status" value="1"/>
</dbReference>
<dbReference type="FunFam" id="3.30.70.3490:FF:000013">
    <property type="entry name" value="Oxysterol-binding protein-related protein 2A"/>
    <property type="match status" value="1"/>
</dbReference>
<evidence type="ECO:0000256" key="6">
    <source>
        <dbReference type="ARBA" id="ARBA00023121"/>
    </source>
</evidence>
<dbReference type="Pfam" id="PF00169">
    <property type="entry name" value="PH"/>
    <property type="match status" value="1"/>
</dbReference>
<feature type="region of interest" description="Disordered" evidence="7">
    <location>
        <begin position="1"/>
        <end position="23"/>
    </location>
</feature>
<dbReference type="EMBL" id="DF236998">
    <property type="protein sequence ID" value="GAQ80222.1"/>
    <property type="molecule type" value="Genomic_DNA"/>
</dbReference>
<dbReference type="InterPro" id="IPR000648">
    <property type="entry name" value="Oxysterol-bd"/>
</dbReference>
<comment type="similarity">
    <text evidence="2">Belongs to the OSBP family.</text>
</comment>
<gene>
    <name evidence="9" type="ORF">KFL_000490120</name>
</gene>
<organism evidence="9 10">
    <name type="scientific">Klebsormidium nitens</name>
    <name type="common">Green alga</name>
    <name type="synonym">Ulothrix nitens</name>
    <dbReference type="NCBI Taxonomy" id="105231"/>
    <lineage>
        <taxon>Eukaryota</taxon>
        <taxon>Viridiplantae</taxon>
        <taxon>Streptophyta</taxon>
        <taxon>Klebsormidiophyceae</taxon>
        <taxon>Klebsormidiales</taxon>
        <taxon>Klebsormidiaceae</taxon>
        <taxon>Klebsormidium</taxon>
    </lineage>
</organism>
<keyword evidence="6" id="KW-0446">Lipid-binding</keyword>
<dbReference type="OMA" id="WDEKMDY"/>
<proteinExistence type="inferred from homology"/>
<evidence type="ECO:0000256" key="2">
    <source>
        <dbReference type="ARBA" id="ARBA00008842"/>
    </source>
</evidence>
<dbReference type="Pfam" id="PF01237">
    <property type="entry name" value="Oxysterol_BP"/>
    <property type="match status" value="1"/>
</dbReference>
<dbReference type="AlphaFoldDB" id="A0A0U9HIJ5"/>
<dbReference type="SUPFAM" id="SSF50729">
    <property type="entry name" value="PH domain-like"/>
    <property type="match status" value="1"/>
</dbReference>
<feature type="compositionally biased region" description="Acidic residues" evidence="7">
    <location>
        <begin position="283"/>
        <end position="292"/>
    </location>
</feature>
<feature type="region of interest" description="Disordered" evidence="7">
    <location>
        <begin position="248"/>
        <end position="293"/>
    </location>
</feature>
<comment type="function">
    <text evidence="1">May be involved in the transport of sterols.</text>
</comment>
<evidence type="ECO:0000256" key="4">
    <source>
        <dbReference type="ARBA" id="ARBA00023054"/>
    </source>
</evidence>
<feature type="compositionally biased region" description="Basic and acidic residues" evidence="7">
    <location>
        <begin position="248"/>
        <end position="257"/>
    </location>
</feature>
<dbReference type="GO" id="GO:0006869">
    <property type="term" value="P:lipid transport"/>
    <property type="evidence" value="ECO:0007669"/>
    <property type="project" value="UniProtKB-KW"/>
</dbReference>
<dbReference type="PROSITE" id="PS50003">
    <property type="entry name" value="PH_DOMAIN"/>
    <property type="match status" value="1"/>
</dbReference>
<keyword evidence="5" id="KW-0445">Lipid transport</keyword>
<dbReference type="Gene3D" id="2.40.160.120">
    <property type="match status" value="1"/>
</dbReference>
<dbReference type="InterPro" id="IPR001849">
    <property type="entry name" value="PH_domain"/>
</dbReference>
<feature type="region of interest" description="Disordered" evidence="7">
    <location>
        <begin position="317"/>
        <end position="346"/>
    </location>
</feature>
<dbReference type="InterPro" id="IPR037239">
    <property type="entry name" value="OSBP_sf"/>
</dbReference>
<accession>A0A0U9HIJ5</accession>
<dbReference type="SUPFAM" id="SSF144000">
    <property type="entry name" value="Oxysterol-binding protein-like"/>
    <property type="match status" value="1"/>
</dbReference>
<evidence type="ECO:0000313" key="9">
    <source>
        <dbReference type="EMBL" id="GAQ80222.1"/>
    </source>
</evidence>
<evidence type="ECO:0000256" key="7">
    <source>
        <dbReference type="SAM" id="MobiDB-lite"/>
    </source>
</evidence>
<dbReference type="GO" id="GO:0032934">
    <property type="term" value="F:sterol binding"/>
    <property type="evidence" value="ECO:0000318"/>
    <property type="project" value="GO_Central"/>
</dbReference>
<name>A0A0U9HIJ5_KLENI</name>